<comment type="caution">
    <text evidence="6">The sequence shown here is derived from an EMBL/GenBank/DDBJ whole genome shotgun (WGS) entry which is preliminary data.</text>
</comment>
<dbReference type="InterPro" id="IPR000873">
    <property type="entry name" value="AMP-dep_synth/lig_dom"/>
</dbReference>
<dbReference type="SUPFAM" id="SSF50998">
    <property type="entry name" value="Quinoprotein alcohol dehydrogenase-like"/>
    <property type="match status" value="1"/>
</dbReference>
<dbReference type="Pfam" id="PF13570">
    <property type="entry name" value="Beta-prop_ACSF4"/>
    <property type="match status" value="1"/>
</dbReference>
<dbReference type="InterPro" id="IPR045851">
    <property type="entry name" value="AMP-bd_C_sf"/>
</dbReference>
<dbReference type="SMART" id="SM00564">
    <property type="entry name" value="PQQ"/>
    <property type="match status" value="3"/>
</dbReference>
<dbReference type="Proteomes" id="UP001151760">
    <property type="component" value="Unassembled WGS sequence"/>
</dbReference>
<comment type="pathway">
    <text evidence="1">Phytoalexin biosynthesis; 3,4',5-trihydroxystilbene biosynthesis; 3,4',5-trihydroxystilbene from trans-4-coumarate: step 1/2.</text>
</comment>
<dbReference type="EMBL" id="BQNB010016570">
    <property type="protein sequence ID" value="GJT53256.1"/>
    <property type="molecule type" value="Genomic_DNA"/>
</dbReference>
<dbReference type="SUPFAM" id="SSF47336">
    <property type="entry name" value="ACP-like"/>
    <property type="match status" value="1"/>
</dbReference>
<feature type="domain" description="AMP-binding enzyme C-terminal" evidence="4">
    <location>
        <begin position="383"/>
        <end position="461"/>
    </location>
</feature>
<dbReference type="Gene3D" id="1.10.1200.10">
    <property type="entry name" value="ACP-like"/>
    <property type="match status" value="1"/>
</dbReference>
<dbReference type="SUPFAM" id="SSF56801">
    <property type="entry name" value="Acetyl-CoA synthetase-like"/>
    <property type="match status" value="1"/>
</dbReference>
<dbReference type="PROSITE" id="PS00455">
    <property type="entry name" value="AMP_BINDING"/>
    <property type="match status" value="1"/>
</dbReference>
<feature type="domain" description="Pyrrolo-quinoline quinone repeat" evidence="5">
    <location>
        <begin position="656"/>
        <end position="964"/>
    </location>
</feature>
<dbReference type="Pfam" id="PF00501">
    <property type="entry name" value="AMP-binding"/>
    <property type="match status" value="1"/>
</dbReference>
<evidence type="ECO:0000256" key="2">
    <source>
        <dbReference type="ARBA" id="ARBA00023051"/>
    </source>
</evidence>
<evidence type="ECO:0000313" key="7">
    <source>
        <dbReference type="Proteomes" id="UP001151760"/>
    </source>
</evidence>
<evidence type="ECO:0000259" key="5">
    <source>
        <dbReference type="Pfam" id="PF13570"/>
    </source>
</evidence>
<gene>
    <name evidence="6" type="ORF">Tco_0988310</name>
</gene>
<dbReference type="InterPro" id="IPR036736">
    <property type="entry name" value="ACP-like_sf"/>
</dbReference>
<dbReference type="InterPro" id="IPR052091">
    <property type="entry name" value="Beta-ala_Activ/Resist"/>
</dbReference>
<dbReference type="InterPro" id="IPR042099">
    <property type="entry name" value="ANL_N_sf"/>
</dbReference>
<evidence type="ECO:0000313" key="6">
    <source>
        <dbReference type="EMBL" id="GJT53256.1"/>
    </source>
</evidence>
<dbReference type="InterPro" id="IPR018391">
    <property type="entry name" value="PQQ_b-propeller_rpt"/>
</dbReference>
<dbReference type="InterPro" id="IPR011047">
    <property type="entry name" value="Quinoprotein_ADH-like_sf"/>
</dbReference>
<evidence type="ECO:0000259" key="4">
    <source>
        <dbReference type="Pfam" id="PF13193"/>
    </source>
</evidence>
<dbReference type="Gene3D" id="2.130.10.10">
    <property type="entry name" value="YVTN repeat-like/Quinoprotein amine dehydrogenase"/>
    <property type="match status" value="2"/>
</dbReference>
<keyword evidence="7" id="KW-1185">Reference proteome</keyword>
<dbReference type="Pfam" id="PF13193">
    <property type="entry name" value="AMP-binding_C"/>
    <property type="match status" value="1"/>
</dbReference>
<dbReference type="InterPro" id="IPR002372">
    <property type="entry name" value="PQQ_rpt_dom"/>
</dbReference>
<accession>A0ABQ5EQJ8</accession>
<sequence length="1372" mass="153790">MVPSVEYIISVLSVLRCGEAFMPLDPSWPKERVLSVVASSTPSLILCGSTLFDGNGSDEIDKDHWLVDKGGCPVFVVSMKTILNENLASPSSLWPCGNKKARPFCYLMYTSGSTGTPKGVCGTEQGLLNRFLWMQDMYPLCGEESLLFKTSVGFIDHLQEILGALLTGCTLVIPSFSVLNENILSIPAYLQDYSINRLVAVPSLMRILLPTLHNKMIQDSLKLLILSGEILHLSLWNSLTKLLPHTAILNLYGSTEVSGDCTYFDCKKLSAILETEAISTVPIGIPVPNCEVMLIGEDTPNCGEIYVSGPCTASGYFSHEITPFKFVKNLPESSFCCSVDGRESQLFFKTGDFAKQLPSGDFVFIGRNDRTVKLNGNRIALEEIEYTIRTHEDVLDAAVVFKNDAAEVAYLEAFIVSKLGHDCVKSLSSSFRGWMVDKLPLAMLPNRFFFVDLIPMSSSGKVDYKSLANLRCSTSDICSEIEEVPDGSLLRTIKKVFCDALVVEKITNNDDFFALGGDSISAAHTSHKLGINMKLLYSFPTPLKLAMALLDPKISRVDKEVTEWGPQHPNGSKGTGLEIIKARGRLSSKLGEPDAEYHPNKVFKLDADLNIDDTSFAVSRCNKVMFGDHYDISKLLKTTWFSDKKASIRKLWKVHMESCVDASPLVVVREKDIFVGLVQWEVQLEGRVECSAAILGDFSEVVVGCYKGNIYFLNSSSGSISWTFQTGGEVKSQPVVDKQRHLVWCGSYDHNLYALDYQSYCCVYKLDCGGSIYGSPAINEANPFSMLWRQDMGAPIFGSLLIDHNNGNVICCLVNGHIVAVDATGSIVWRAITGGPIFAGPCFSHVLNDQVIICSRDGVVYSFGLEKGNLLWKHDLGDPISSSAYVDENLQLTSNHSILSDSSGIITLLRISLDNVKETTPVEKHLVQEFARLDIQGAIFSSPVMIGGRIYIGCRDEYVHCLEIRYDYGPIPFRFYRYWLEVDGFDKLVRDSWNVAPVNKKNAIRNFMGKLKFLKDRIRSWLSIHRSNSRGEIYFLKEELRSCDEVIDKGDCSNEVVHKRTEILNKIHQVNNIQASEIAQKAKIKWAIEGDENVKFFHGMLNKKRNQSNIRGIMVNGTWVDDPVQVNVKFFETFSEDMERRDFLRGGLKGLWWDCGVDMKKKTALIFKVISRKVLIRPLGFSGRCVKINWFRWKMEDLDSNVVLDHPGASILVKRFSPMRWKMKLLSIGGRLTLLKSVLGSMPIFHMSIFKVPSSILKSLESIRSRFFNGQDPKSNKASWVKWNKVLTPKDKGGLGVSSLFALNRGLMLKWVWRFYSQKCSLWTKVIKAIYGEGREFEQGCFWWSSNLLDIDSSLVGCFVTRSGFNVTDFYI</sequence>
<organism evidence="6 7">
    <name type="scientific">Tanacetum coccineum</name>
    <dbReference type="NCBI Taxonomy" id="301880"/>
    <lineage>
        <taxon>Eukaryota</taxon>
        <taxon>Viridiplantae</taxon>
        <taxon>Streptophyta</taxon>
        <taxon>Embryophyta</taxon>
        <taxon>Tracheophyta</taxon>
        <taxon>Spermatophyta</taxon>
        <taxon>Magnoliopsida</taxon>
        <taxon>eudicotyledons</taxon>
        <taxon>Gunneridae</taxon>
        <taxon>Pentapetalae</taxon>
        <taxon>asterids</taxon>
        <taxon>campanulids</taxon>
        <taxon>Asterales</taxon>
        <taxon>Asteraceae</taxon>
        <taxon>Asteroideae</taxon>
        <taxon>Anthemideae</taxon>
        <taxon>Anthemidinae</taxon>
        <taxon>Tanacetum</taxon>
    </lineage>
</organism>
<reference evidence="6" key="1">
    <citation type="journal article" date="2022" name="Int. J. Mol. Sci.">
        <title>Draft Genome of Tanacetum Coccineum: Genomic Comparison of Closely Related Tanacetum-Family Plants.</title>
        <authorList>
            <person name="Yamashiro T."/>
            <person name="Shiraishi A."/>
            <person name="Nakayama K."/>
            <person name="Satake H."/>
        </authorList>
    </citation>
    <scope>NUCLEOTIDE SEQUENCE</scope>
</reference>
<reference evidence="6" key="2">
    <citation type="submission" date="2022-01" db="EMBL/GenBank/DDBJ databases">
        <authorList>
            <person name="Yamashiro T."/>
            <person name="Shiraishi A."/>
            <person name="Satake H."/>
            <person name="Nakayama K."/>
        </authorList>
    </citation>
    <scope>NUCLEOTIDE SEQUENCE</scope>
</reference>
<name>A0ABQ5EQJ8_9ASTR</name>
<dbReference type="CDD" id="cd05930">
    <property type="entry name" value="A_NRPS"/>
    <property type="match status" value="1"/>
</dbReference>
<dbReference type="PANTHER" id="PTHR44394:SF1">
    <property type="entry name" value="BETA-ALANINE-ACTIVATING ENZYME"/>
    <property type="match status" value="1"/>
</dbReference>
<dbReference type="Gene3D" id="3.40.50.12780">
    <property type="entry name" value="N-terminal domain of ligase-like"/>
    <property type="match status" value="1"/>
</dbReference>
<dbReference type="PANTHER" id="PTHR44394">
    <property type="entry name" value="BETA-ALANINE-ACTIVATING ENZYME"/>
    <property type="match status" value="1"/>
</dbReference>
<keyword evidence="2" id="KW-0587">Phenylpropanoid metabolism</keyword>
<dbReference type="InterPro" id="IPR025110">
    <property type="entry name" value="AMP-bd_C"/>
</dbReference>
<dbReference type="PROSITE" id="PS00012">
    <property type="entry name" value="PHOSPHOPANTETHEINE"/>
    <property type="match status" value="1"/>
</dbReference>
<dbReference type="Gene3D" id="3.30.300.30">
    <property type="match status" value="1"/>
</dbReference>
<dbReference type="InterPro" id="IPR020845">
    <property type="entry name" value="AMP-binding_CS"/>
</dbReference>
<evidence type="ECO:0000256" key="1">
    <source>
        <dbReference type="ARBA" id="ARBA00004930"/>
    </source>
</evidence>
<evidence type="ECO:0000259" key="3">
    <source>
        <dbReference type="Pfam" id="PF00501"/>
    </source>
</evidence>
<feature type="domain" description="AMP-dependent synthetase/ligase" evidence="3">
    <location>
        <begin position="3"/>
        <end position="317"/>
    </location>
</feature>
<dbReference type="InterPro" id="IPR015943">
    <property type="entry name" value="WD40/YVTN_repeat-like_dom_sf"/>
</dbReference>
<proteinExistence type="predicted"/>
<dbReference type="InterPro" id="IPR006162">
    <property type="entry name" value="Ppantetheine_attach_site"/>
</dbReference>
<protein>
    <submittedName>
        <fullName evidence="6">Acyl-activating enzyme 19 isoform X1</fullName>
    </submittedName>
</protein>